<proteinExistence type="predicted"/>
<reference evidence="1 2" key="1">
    <citation type="submission" date="2007-08" db="EMBL/GenBank/DDBJ databases">
        <title>Complete sequence of Roseiflexus castenholzii DSM 13941.</title>
        <authorList>
            <consortium name="US DOE Joint Genome Institute"/>
            <person name="Copeland A."/>
            <person name="Lucas S."/>
            <person name="Lapidus A."/>
            <person name="Barry K."/>
            <person name="Glavina del Rio T."/>
            <person name="Dalin E."/>
            <person name="Tice H."/>
            <person name="Pitluck S."/>
            <person name="Thompson L.S."/>
            <person name="Brettin T."/>
            <person name="Bruce D."/>
            <person name="Detter J.C."/>
            <person name="Han C."/>
            <person name="Tapia R."/>
            <person name="Schmutz J."/>
            <person name="Larimer F."/>
            <person name="Land M."/>
            <person name="Hauser L."/>
            <person name="Kyrpides N."/>
            <person name="Mikhailova N."/>
            <person name="Bryant D.A."/>
            <person name="Hanada S."/>
            <person name="Tsukatani Y."/>
            <person name="Richardson P."/>
        </authorList>
    </citation>
    <scope>NUCLEOTIDE SEQUENCE [LARGE SCALE GENOMIC DNA]</scope>
    <source>
        <strain evidence="2">DSM 13941 / HLO8</strain>
    </source>
</reference>
<dbReference type="HOGENOM" id="CLU_1905171_0_0_0"/>
<dbReference type="eggNOG" id="ENOG5033E21">
    <property type="taxonomic scope" value="Bacteria"/>
</dbReference>
<dbReference type="KEGG" id="rca:Rcas_1487"/>
<dbReference type="AlphaFoldDB" id="A7NJB1"/>
<evidence type="ECO:0000313" key="2">
    <source>
        <dbReference type="Proteomes" id="UP000000263"/>
    </source>
</evidence>
<organism evidence="1 2">
    <name type="scientific">Roseiflexus castenholzii (strain DSM 13941 / HLO8)</name>
    <dbReference type="NCBI Taxonomy" id="383372"/>
    <lineage>
        <taxon>Bacteria</taxon>
        <taxon>Bacillati</taxon>
        <taxon>Chloroflexota</taxon>
        <taxon>Chloroflexia</taxon>
        <taxon>Chloroflexales</taxon>
        <taxon>Roseiflexineae</taxon>
        <taxon>Roseiflexaceae</taxon>
        <taxon>Roseiflexus</taxon>
    </lineage>
</organism>
<gene>
    <name evidence="1" type="ordered locus">Rcas_1487</name>
</gene>
<protein>
    <submittedName>
        <fullName evidence="1">Uncharacterized protein</fullName>
    </submittedName>
</protein>
<keyword evidence="2" id="KW-1185">Reference proteome</keyword>
<accession>A7NJB1</accession>
<dbReference type="OrthoDB" id="161141at2"/>
<dbReference type="RefSeq" id="WP_012120009.1">
    <property type="nucleotide sequence ID" value="NC_009767.1"/>
</dbReference>
<sequence length="133" mass="15243">MTAPDLEQTRTQIGYHLQFLGYEVSKEDRTVLARHPTKPNIIIQTFNEGVLFTSIYGCGDAASLDRAGFLEFINAANSNATVSRYYAGSNENFFLEAWYSGDYRQVDFARFVSLWEMDFERLKQVPGISMYLQ</sequence>
<evidence type="ECO:0000313" key="1">
    <source>
        <dbReference type="EMBL" id="ABU57581.1"/>
    </source>
</evidence>
<dbReference type="EMBL" id="CP000804">
    <property type="protein sequence ID" value="ABU57581.1"/>
    <property type="molecule type" value="Genomic_DNA"/>
</dbReference>
<name>A7NJB1_ROSCS</name>
<dbReference type="Proteomes" id="UP000000263">
    <property type="component" value="Chromosome"/>
</dbReference>